<evidence type="ECO:0000313" key="8">
    <source>
        <dbReference type="Proteomes" id="UP001139451"/>
    </source>
</evidence>
<feature type="transmembrane region" description="Helical" evidence="6">
    <location>
        <begin position="398"/>
        <end position="418"/>
    </location>
</feature>
<evidence type="ECO:0000256" key="5">
    <source>
        <dbReference type="ARBA" id="ARBA00023136"/>
    </source>
</evidence>
<dbReference type="GO" id="GO:0015171">
    <property type="term" value="F:amino acid transmembrane transporter activity"/>
    <property type="evidence" value="ECO:0007669"/>
    <property type="project" value="TreeGrafter"/>
</dbReference>
<evidence type="ECO:0000256" key="4">
    <source>
        <dbReference type="ARBA" id="ARBA00022989"/>
    </source>
</evidence>
<feature type="transmembrane region" description="Helical" evidence="6">
    <location>
        <begin position="310"/>
        <end position="339"/>
    </location>
</feature>
<keyword evidence="8" id="KW-1185">Reference proteome</keyword>
<evidence type="ECO:0000256" key="6">
    <source>
        <dbReference type="SAM" id="Phobius"/>
    </source>
</evidence>
<accession>A0A9X2HGV2</accession>
<feature type="transmembrane region" description="Helical" evidence="6">
    <location>
        <begin position="97"/>
        <end position="116"/>
    </location>
</feature>
<dbReference type="Proteomes" id="UP001139451">
    <property type="component" value="Unassembled WGS sequence"/>
</dbReference>
<protein>
    <submittedName>
        <fullName evidence="7">Amino acid permease</fullName>
    </submittedName>
</protein>
<keyword evidence="3 6" id="KW-0812">Transmembrane</keyword>
<feature type="transmembrane region" description="Helical" evidence="6">
    <location>
        <begin position="63"/>
        <end position="85"/>
    </location>
</feature>
<feature type="transmembrane region" description="Helical" evidence="6">
    <location>
        <begin position="439"/>
        <end position="461"/>
    </location>
</feature>
<evidence type="ECO:0000256" key="2">
    <source>
        <dbReference type="ARBA" id="ARBA00022448"/>
    </source>
</evidence>
<dbReference type="RefSeq" id="WP_254293043.1">
    <property type="nucleotide sequence ID" value="NZ_JAMLDX010000007.1"/>
</dbReference>
<keyword evidence="5 6" id="KW-0472">Membrane</keyword>
<comment type="caution">
    <text evidence="7">The sequence shown here is derived from an EMBL/GenBank/DDBJ whole genome shotgun (WGS) entry which is preliminary data.</text>
</comment>
<name>A0A9X2HGV2_9SPHN</name>
<comment type="subcellular location">
    <subcellularLocation>
        <location evidence="1">Membrane</location>
        <topology evidence="1">Multi-pass membrane protein</topology>
    </subcellularLocation>
</comment>
<dbReference type="PANTHER" id="PTHR43243">
    <property type="entry name" value="INNER MEMBRANE TRANSPORTER YGJI-RELATED"/>
    <property type="match status" value="1"/>
</dbReference>
<dbReference type="GO" id="GO:0016020">
    <property type="term" value="C:membrane"/>
    <property type="evidence" value="ECO:0007669"/>
    <property type="project" value="UniProtKB-SubCell"/>
</dbReference>
<dbReference type="Gene3D" id="1.20.1740.10">
    <property type="entry name" value="Amino acid/polyamine transporter I"/>
    <property type="match status" value="1"/>
</dbReference>
<dbReference type="InterPro" id="IPR002293">
    <property type="entry name" value="AA/rel_permease1"/>
</dbReference>
<feature type="transmembrane region" description="Helical" evidence="6">
    <location>
        <begin position="275"/>
        <end position="298"/>
    </location>
</feature>
<feature type="transmembrane region" description="Helical" evidence="6">
    <location>
        <begin position="169"/>
        <end position="187"/>
    </location>
</feature>
<reference evidence="7" key="1">
    <citation type="submission" date="2022-05" db="EMBL/GenBank/DDBJ databases">
        <title>Sphingomonas sp. strain MG17 Genome sequencing and assembly.</title>
        <authorList>
            <person name="Kim I."/>
        </authorList>
    </citation>
    <scope>NUCLEOTIDE SEQUENCE</scope>
    <source>
        <strain evidence="7">MG17</strain>
    </source>
</reference>
<organism evidence="7 8">
    <name type="scientific">Sphingomonas tagetis</name>
    <dbReference type="NCBI Taxonomy" id="2949092"/>
    <lineage>
        <taxon>Bacteria</taxon>
        <taxon>Pseudomonadati</taxon>
        <taxon>Pseudomonadota</taxon>
        <taxon>Alphaproteobacteria</taxon>
        <taxon>Sphingomonadales</taxon>
        <taxon>Sphingomonadaceae</taxon>
        <taxon>Sphingomonas</taxon>
    </lineage>
</organism>
<sequence>MPPTPRPWLMRKPIDAVRGELEVGGMKRALGPVQLIMIGIGCIIGAGVYVMTGAAAANYAGPAVILSFAIAAVACGFICLCYAELASVLPASGASYAYAYTVLGEVFAWGLGWMLLFEFGLAGSALAVGFSGYLTSLLGDFGVEVPAALSTSFIRAEAGPGGVHFVADGGINLVAAAALAAVTAVLIRGITQSAAVNALLVVIKAGVLIGFVAVGAGHVDAANWTPFIPANEGGFRFGSEGIFRAASILFFAYLGFEAVATAASEARRPQRDVPLGILGALVISTVLYGAVALVMTGLVPFRALDVPDPIAVAVGAVGMPVLAVIIKVGALSGLASVLLMNTYAQSRICHAISSDGLLPAPFAQLHARFRTPAAATMLVAGGSAVAAALLPITLLADLVSLGTIGVFTVVAIAVMWLRTTHPELERPFRVPFGGIRVRGMWIGTVPVLALLSCALMAGPVLIDIVGKAVAGEWIPALILIIYIGSGAAIYLLHGVRNARIRAT</sequence>
<proteinExistence type="predicted"/>
<dbReference type="PANTHER" id="PTHR43243:SF4">
    <property type="entry name" value="CATIONIC AMINO ACID TRANSPORTER 4"/>
    <property type="match status" value="1"/>
</dbReference>
<feature type="transmembrane region" description="Helical" evidence="6">
    <location>
        <begin position="194"/>
        <end position="216"/>
    </location>
</feature>
<feature type="transmembrane region" description="Helical" evidence="6">
    <location>
        <begin position="373"/>
        <end position="392"/>
    </location>
</feature>
<dbReference type="AlphaFoldDB" id="A0A9X2HGV2"/>
<gene>
    <name evidence="7" type="ORF">M9978_10740</name>
</gene>
<evidence type="ECO:0000256" key="3">
    <source>
        <dbReference type="ARBA" id="ARBA00022692"/>
    </source>
</evidence>
<dbReference type="PIRSF" id="PIRSF006060">
    <property type="entry name" value="AA_transporter"/>
    <property type="match status" value="1"/>
</dbReference>
<evidence type="ECO:0000313" key="7">
    <source>
        <dbReference type="EMBL" id="MCP3730906.1"/>
    </source>
</evidence>
<dbReference type="EMBL" id="JAMLDX010000007">
    <property type="protein sequence ID" value="MCP3730906.1"/>
    <property type="molecule type" value="Genomic_DNA"/>
</dbReference>
<keyword evidence="2" id="KW-0813">Transport</keyword>
<evidence type="ECO:0000256" key="1">
    <source>
        <dbReference type="ARBA" id="ARBA00004141"/>
    </source>
</evidence>
<feature type="transmembrane region" description="Helical" evidence="6">
    <location>
        <begin position="242"/>
        <end position="263"/>
    </location>
</feature>
<keyword evidence="4 6" id="KW-1133">Transmembrane helix</keyword>
<feature type="transmembrane region" description="Helical" evidence="6">
    <location>
        <begin position="473"/>
        <end position="492"/>
    </location>
</feature>
<dbReference type="Pfam" id="PF13520">
    <property type="entry name" value="AA_permease_2"/>
    <property type="match status" value="1"/>
</dbReference>
<feature type="transmembrane region" description="Helical" evidence="6">
    <location>
        <begin position="35"/>
        <end position="57"/>
    </location>
</feature>